<evidence type="ECO:0000313" key="3">
    <source>
        <dbReference type="Proteomes" id="UP000292082"/>
    </source>
</evidence>
<feature type="region of interest" description="Disordered" evidence="1">
    <location>
        <begin position="195"/>
        <end position="258"/>
    </location>
</feature>
<reference evidence="2 3" key="1">
    <citation type="submission" date="2019-01" db="EMBL/GenBank/DDBJ databases">
        <title>Draft genome sequences of three monokaryotic isolates of the white-rot basidiomycete fungus Dichomitus squalens.</title>
        <authorList>
            <consortium name="DOE Joint Genome Institute"/>
            <person name="Lopez S.C."/>
            <person name="Andreopoulos B."/>
            <person name="Pangilinan J."/>
            <person name="Lipzen A."/>
            <person name="Riley R."/>
            <person name="Ahrendt S."/>
            <person name="Ng V."/>
            <person name="Barry K."/>
            <person name="Daum C."/>
            <person name="Grigoriev I.V."/>
            <person name="Hilden K.S."/>
            <person name="Makela M.R."/>
            <person name="de Vries R.P."/>
        </authorList>
    </citation>
    <scope>NUCLEOTIDE SEQUENCE [LARGE SCALE GENOMIC DNA]</scope>
    <source>
        <strain evidence="2 3">CBS 464.89</strain>
    </source>
</reference>
<proteinExistence type="predicted"/>
<keyword evidence="3" id="KW-1185">Reference proteome</keyword>
<accession>A0A4Q9PIL7</accession>
<gene>
    <name evidence="2" type="ORF">BD310DRAFT_829166</name>
</gene>
<evidence type="ECO:0000256" key="1">
    <source>
        <dbReference type="SAM" id="MobiDB-lite"/>
    </source>
</evidence>
<sequence length="258" mass="28724">MLAPEGSDHPYLYARIIGIFHVEAYRAGESLDGSDDTDTDTIHVLWVRWFDLDHRAPGGFKARRLPRLRWAALDDDAFGFVSPDQILRGAHLMPAFAHGQSDRALPGYSVARKEEEEDTDWNYHYVGIFADRDIFMRYYGSAVGHQRGQPGKRHPAPVAPEPITPLTGDSYDDEIEDEADNVGTEAWYDAQEHLLGSDGEDSDADEHLNDGEEDEDLEDDDEGEGEDNDDDAALGPEDGETPLGDDELELARMGFAAM</sequence>
<evidence type="ECO:0000313" key="2">
    <source>
        <dbReference type="EMBL" id="TBU53876.1"/>
    </source>
</evidence>
<dbReference type="STRING" id="114155.A0A4Q9PIL7"/>
<dbReference type="Proteomes" id="UP000292082">
    <property type="component" value="Unassembled WGS sequence"/>
</dbReference>
<dbReference type="AlphaFoldDB" id="A0A4Q9PIL7"/>
<feature type="compositionally biased region" description="Acidic residues" evidence="1">
    <location>
        <begin position="211"/>
        <end position="248"/>
    </location>
</feature>
<dbReference type="EMBL" id="ML145202">
    <property type="protein sequence ID" value="TBU53876.1"/>
    <property type="molecule type" value="Genomic_DNA"/>
</dbReference>
<name>A0A4Q9PIL7_9APHY</name>
<feature type="region of interest" description="Disordered" evidence="1">
    <location>
        <begin position="145"/>
        <end position="174"/>
    </location>
</feature>
<organism evidence="2 3">
    <name type="scientific">Dichomitus squalens</name>
    <dbReference type="NCBI Taxonomy" id="114155"/>
    <lineage>
        <taxon>Eukaryota</taxon>
        <taxon>Fungi</taxon>
        <taxon>Dikarya</taxon>
        <taxon>Basidiomycota</taxon>
        <taxon>Agaricomycotina</taxon>
        <taxon>Agaricomycetes</taxon>
        <taxon>Polyporales</taxon>
        <taxon>Polyporaceae</taxon>
        <taxon>Dichomitus</taxon>
    </lineage>
</organism>
<protein>
    <submittedName>
        <fullName evidence="2">Uncharacterized protein</fullName>
    </submittedName>
</protein>